<dbReference type="SUPFAM" id="SSF55874">
    <property type="entry name" value="ATPase domain of HSP90 chaperone/DNA topoisomerase II/histidine kinase"/>
    <property type="match status" value="1"/>
</dbReference>
<dbReference type="PROSITE" id="PS50109">
    <property type="entry name" value="HIS_KIN"/>
    <property type="match status" value="1"/>
</dbReference>
<feature type="domain" description="Histidine kinase" evidence="4">
    <location>
        <begin position="782"/>
        <end position="999"/>
    </location>
</feature>
<name>A0ABQ2IIG6_9BACT</name>
<dbReference type="InterPro" id="IPR011110">
    <property type="entry name" value="Reg_prop"/>
</dbReference>
<feature type="chain" id="PRO_5045438814" description="Histidine kinase domain-containing protein" evidence="3">
    <location>
        <begin position="23"/>
        <end position="1016"/>
    </location>
</feature>
<dbReference type="Proteomes" id="UP000632339">
    <property type="component" value="Unassembled WGS sequence"/>
</dbReference>
<evidence type="ECO:0000256" key="2">
    <source>
        <dbReference type="SAM" id="Phobius"/>
    </source>
</evidence>
<dbReference type="InterPro" id="IPR036097">
    <property type="entry name" value="HisK_dim/P_sf"/>
</dbReference>
<evidence type="ECO:0000256" key="1">
    <source>
        <dbReference type="ARBA" id="ARBA00022553"/>
    </source>
</evidence>
<keyword evidence="2" id="KW-0812">Transmembrane</keyword>
<organism evidence="5 6">
    <name type="scientific">Dyadobacter beijingensis</name>
    <dbReference type="NCBI Taxonomy" id="365489"/>
    <lineage>
        <taxon>Bacteria</taxon>
        <taxon>Pseudomonadati</taxon>
        <taxon>Bacteroidota</taxon>
        <taxon>Cytophagia</taxon>
        <taxon>Cytophagales</taxon>
        <taxon>Spirosomataceae</taxon>
        <taxon>Dyadobacter</taxon>
    </lineage>
</organism>
<gene>
    <name evidence="5" type="ORF">GCM10010967_56020</name>
</gene>
<evidence type="ECO:0000259" key="4">
    <source>
        <dbReference type="PROSITE" id="PS50109"/>
    </source>
</evidence>
<accession>A0ABQ2IIG6</accession>
<evidence type="ECO:0000256" key="3">
    <source>
        <dbReference type="SAM" id="SignalP"/>
    </source>
</evidence>
<keyword evidence="2" id="KW-0472">Membrane</keyword>
<dbReference type="InterPro" id="IPR013783">
    <property type="entry name" value="Ig-like_fold"/>
</dbReference>
<keyword evidence="3" id="KW-0732">Signal</keyword>
<evidence type="ECO:0000313" key="5">
    <source>
        <dbReference type="EMBL" id="GGN12816.1"/>
    </source>
</evidence>
<dbReference type="EMBL" id="BMLI01000004">
    <property type="protein sequence ID" value="GGN12816.1"/>
    <property type="molecule type" value="Genomic_DNA"/>
</dbReference>
<dbReference type="SUPFAM" id="SSF47384">
    <property type="entry name" value="Homodimeric domain of signal transducing histidine kinase"/>
    <property type="match status" value="1"/>
</dbReference>
<feature type="signal peptide" evidence="3">
    <location>
        <begin position="1"/>
        <end position="22"/>
    </location>
</feature>
<dbReference type="InterPro" id="IPR036890">
    <property type="entry name" value="HATPase_C_sf"/>
</dbReference>
<comment type="caution">
    <text evidence="5">The sequence shown here is derived from an EMBL/GenBank/DDBJ whole genome shotgun (WGS) entry which is preliminary data.</text>
</comment>
<dbReference type="Gene3D" id="3.30.565.10">
    <property type="entry name" value="Histidine kinase-like ATPase, C-terminal domain"/>
    <property type="match status" value="1"/>
</dbReference>
<keyword evidence="2" id="KW-1133">Transmembrane helix</keyword>
<dbReference type="RefSeq" id="WP_019945307.1">
    <property type="nucleotide sequence ID" value="NZ_BMLI01000004.1"/>
</dbReference>
<dbReference type="Gene3D" id="2.60.40.10">
    <property type="entry name" value="Immunoglobulins"/>
    <property type="match status" value="1"/>
</dbReference>
<keyword evidence="6" id="KW-1185">Reference proteome</keyword>
<dbReference type="Pfam" id="PF02518">
    <property type="entry name" value="HATPase_c"/>
    <property type="match status" value="1"/>
</dbReference>
<dbReference type="InterPro" id="IPR005467">
    <property type="entry name" value="His_kinase_dom"/>
</dbReference>
<dbReference type="PANTHER" id="PTHR43547">
    <property type="entry name" value="TWO-COMPONENT HISTIDINE KINASE"/>
    <property type="match status" value="1"/>
</dbReference>
<dbReference type="SMART" id="SM00387">
    <property type="entry name" value="HATPase_c"/>
    <property type="match status" value="1"/>
</dbReference>
<dbReference type="InterPro" id="IPR015943">
    <property type="entry name" value="WD40/YVTN_repeat-like_dom_sf"/>
</dbReference>
<dbReference type="InterPro" id="IPR003594">
    <property type="entry name" value="HATPase_dom"/>
</dbReference>
<feature type="transmembrane region" description="Helical" evidence="2">
    <location>
        <begin position="726"/>
        <end position="748"/>
    </location>
</feature>
<protein>
    <recommendedName>
        <fullName evidence="4">Histidine kinase domain-containing protein</fullName>
    </recommendedName>
</protein>
<keyword evidence="1" id="KW-0597">Phosphoprotein</keyword>
<dbReference type="Gene3D" id="2.130.10.10">
    <property type="entry name" value="YVTN repeat-like/Quinoprotein amine dehydrogenase"/>
    <property type="match status" value="2"/>
</dbReference>
<sequence length="1016" mass="114937">MKILYPLYLSIIACLLPHTLLAGETSSWALTHFNSENGLPQNSVNQILMDKDGYLWLTTQAGIVRYDGQRFRVFDKGNTALVRNRYYMLGEDEGGRMYCTDDYLRTSFYDRLTAFSKPRVIPGMVHTKDQGLIDLNRLDLGNWSRLTQKFSHSKVPDMLNFLYHPAGKEKGFLVFMNDIAYVSNGKLRWTQSPDSARKCVATGVVGEKLCHITKDAEVFLIDSNGVRSRLRIPGGLPLAGSQATYTSVGFFSQGAQTLLNLNGDIYEVGLAGNELKLRLLITVKEISHITCVRYYRHQGLLVIGSNTQGLFIFRKKQLVAVGDDALSGSSFYALAPYGENRIVSVVGKVPGSPQVPGVVDAVNRFSMLRDRKNHYWYGNFFTLVESDEQFRVLRKVPLTQWFGCVQEDENGKIWVNQGENNFGWVQGGQFFPYKLEGLGEKHIESFIPLGNQTFWIVGEGICMWVDVKNHRQRIYHQFDQTELRTVYRDKKGNLWLGSYGQGYFLFRNGRFSKMPEDEAHHLKIVHSFLEDDKGFIWMTTNNGLFQCAVKDLHDYASGQSVQVYQHFYGKESGLKTTEFNGGCTPSGLRLANGTFAFPSMNGVVVFHPDSIRPSLPANKIFIEQVSLDGKQVGTPTLSHIAPTFRRLEFTISSPFFGSTNNLNIKYNIEGLDDRWYPLPENDRIVLNTLTHGHYKLRLRKEGGFGTGNYIMAELPLVVMPFFYQTWWFYLLVAALIIAAVVVIVKIRYRYLLRQRNRLETEVKDRTRELAYQSKLMEKLTVSIAHDLKSPLYFLSKVTGHLRDNVQRENFNGIQRTSGEIKNTADQVYQFVEEFNMWASSFTEGFSVNINTFPLEGLLQELGLFFKEMLDANSNRLIFPADAHYTLETDRELLKVILRNIIDNANKHSRGCDITIAATAEAGGNVAITIADTGDGMSEPVLKRIHDRIAQASTAAGIERNSRLGYQMIIDFANRLDAKLDVRSERGVGTSVTLRIQGKVNGERLSSDLAQEIVGAG</sequence>
<proteinExistence type="predicted"/>
<evidence type="ECO:0000313" key="6">
    <source>
        <dbReference type="Proteomes" id="UP000632339"/>
    </source>
</evidence>
<reference evidence="6" key="1">
    <citation type="journal article" date="2019" name="Int. J. Syst. Evol. Microbiol.">
        <title>The Global Catalogue of Microorganisms (GCM) 10K type strain sequencing project: providing services to taxonomists for standard genome sequencing and annotation.</title>
        <authorList>
            <consortium name="The Broad Institute Genomics Platform"/>
            <consortium name="The Broad Institute Genome Sequencing Center for Infectious Disease"/>
            <person name="Wu L."/>
            <person name="Ma J."/>
        </authorList>
    </citation>
    <scope>NUCLEOTIDE SEQUENCE [LARGE SCALE GENOMIC DNA]</scope>
    <source>
        <strain evidence="6">CGMCC 1.6375</strain>
    </source>
</reference>
<dbReference type="Pfam" id="PF07494">
    <property type="entry name" value="Reg_prop"/>
    <property type="match status" value="1"/>
</dbReference>
<dbReference type="PANTHER" id="PTHR43547:SF2">
    <property type="entry name" value="HYBRID SIGNAL TRANSDUCTION HISTIDINE KINASE C"/>
    <property type="match status" value="1"/>
</dbReference>